<comment type="caution">
    <text evidence="7">The sequence shown here is derived from an EMBL/GenBank/DDBJ whole genome shotgun (WGS) entry which is preliminary data.</text>
</comment>
<reference evidence="7 8" key="1">
    <citation type="submission" date="2020-05" db="EMBL/GenBank/DDBJ databases">
        <title>Aquincola sp. isolate from soil.</title>
        <authorList>
            <person name="Han J."/>
            <person name="Kim D.-U."/>
        </authorList>
    </citation>
    <scope>NUCLEOTIDE SEQUENCE [LARGE SCALE GENOMIC DNA]</scope>
    <source>
        <strain evidence="7 8">S2</strain>
    </source>
</reference>
<dbReference type="InterPro" id="IPR000709">
    <property type="entry name" value="Leu_Ile_Val-bd"/>
</dbReference>
<sequence length="415" mass="45056">MKLKLAFLAALAALALSAGMAQAQSATPGVSKNEIVLGTILDQSGPLASNGKQFRMGLQLRVDEANEMGGVHGRKIKLLVEDDNYDPKKSVLATQKLIGQGNGIFAVIGRMGTAMNNASMPVQFEKNVINFLPYAAARSMSEPPHPLKWANQPSQYDQARVAAPRLMKQNNLSKACILYQDDDFGAEVLQGAEAGLKTIGKEFVEKTSYKRGATDFSTQVAKMKSAGCELVVLGTIVRETVGAIVEARKAGFNPLFVGSSAVYNEQVIKLGGKPVEGLYAAMTAAHPYLDAAEQPVRSWARKYQTKYNEDPTVNSASGWGAMDAFLKVAFKVGPNLTTDAFVKTMETMTFPPDMFGMAELTFSPTKHLGNQFSRLSQIQDGRWKVVSDYVAFSGLKSVKDKDGKLVVQSEFFKDR</sequence>
<accession>A0ABX2ERR2</accession>
<dbReference type="Gene3D" id="3.40.50.2300">
    <property type="match status" value="2"/>
</dbReference>
<dbReference type="PANTHER" id="PTHR47235">
    <property type="entry name" value="BLR6548 PROTEIN"/>
    <property type="match status" value="1"/>
</dbReference>
<comment type="similarity">
    <text evidence="1">Belongs to the leucine-binding protein family.</text>
</comment>
<dbReference type="EMBL" id="JABRWJ010000011">
    <property type="protein sequence ID" value="NRF71341.1"/>
    <property type="molecule type" value="Genomic_DNA"/>
</dbReference>
<keyword evidence="2" id="KW-0813">Transport</keyword>
<evidence type="ECO:0000313" key="8">
    <source>
        <dbReference type="Proteomes" id="UP000737171"/>
    </source>
</evidence>
<evidence type="ECO:0000256" key="5">
    <source>
        <dbReference type="SAM" id="SignalP"/>
    </source>
</evidence>
<dbReference type="Pfam" id="PF13458">
    <property type="entry name" value="Peripla_BP_6"/>
    <property type="match status" value="1"/>
</dbReference>
<evidence type="ECO:0000256" key="2">
    <source>
        <dbReference type="ARBA" id="ARBA00022448"/>
    </source>
</evidence>
<protein>
    <submittedName>
        <fullName evidence="7">ABC transporter substrate-binding protein</fullName>
    </submittedName>
</protein>
<organism evidence="7 8">
    <name type="scientific">Pseudaquabacterium terrae</name>
    <dbReference type="NCBI Taxonomy" id="2732868"/>
    <lineage>
        <taxon>Bacteria</taxon>
        <taxon>Pseudomonadati</taxon>
        <taxon>Pseudomonadota</taxon>
        <taxon>Betaproteobacteria</taxon>
        <taxon>Burkholderiales</taxon>
        <taxon>Sphaerotilaceae</taxon>
        <taxon>Pseudaquabacterium</taxon>
    </lineage>
</organism>
<evidence type="ECO:0000313" key="7">
    <source>
        <dbReference type="EMBL" id="NRF71341.1"/>
    </source>
</evidence>
<evidence type="ECO:0000256" key="3">
    <source>
        <dbReference type="ARBA" id="ARBA00022729"/>
    </source>
</evidence>
<keyword evidence="8" id="KW-1185">Reference proteome</keyword>
<feature type="chain" id="PRO_5045814668" evidence="5">
    <location>
        <begin position="24"/>
        <end position="415"/>
    </location>
</feature>
<proteinExistence type="inferred from homology"/>
<dbReference type="CDD" id="cd06343">
    <property type="entry name" value="PBP1_ABC_ligand_binding-like"/>
    <property type="match status" value="1"/>
</dbReference>
<evidence type="ECO:0000256" key="4">
    <source>
        <dbReference type="ARBA" id="ARBA00022970"/>
    </source>
</evidence>
<dbReference type="InterPro" id="IPR028081">
    <property type="entry name" value="Leu-bd"/>
</dbReference>
<feature type="signal peptide" evidence="5">
    <location>
        <begin position="1"/>
        <end position="23"/>
    </location>
</feature>
<dbReference type="SUPFAM" id="SSF53822">
    <property type="entry name" value="Periplasmic binding protein-like I"/>
    <property type="match status" value="1"/>
</dbReference>
<evidence type="ECO:0000259" key="6">
    <source>
        <dbReference type="Pfam" id="PF13458"/>
    </source>
</evidence>
<dbReference type="PRINTS" id="PR00337">
    <property type="entry name" value="LEUILEVALBP"/>
</dbReference>
<dbReference type="PANTHER" id="PTHR47235:SF1">
    <property type="entry name" value="BLR6548 PROTEIN"/>
    <property type="match status" value="1"/>
</dbReference>
<evidence type="ECO:0000256" key="1">
    <source>
        <dbReference type="ARBA" id="ARBA00010062"/>
    </source>
</evidence>
<feature type="domain" description="Leucine-binding protein" evidence="6">
    <location>
        <begin position="35"/>
        <end position="381"/>
    </location>
</feature>
<name>A0ABX2ERR2_9BURK</name>
<dbReference type="RefSeq" id="WP_173132310.1">
    <property type="nucleotide sequence ID" value="NZ_JABRWJ010000011.1"/>
</dbReference>
<dbReference type="InterPro" id="IPR028082">
    <property type="entry name" value="Peripla_BP_I"/>
</dbReference>
<keyword evidence="4" id="KW-0029">Amino-acid transport</keyword>
<dbReference type="Proteomes" id="UP000737171">
    <property type="component" value="Unassembled WGS sequence"/>
</dbReference>
<gene>
    <name evidence="7" type="ORF">HLB44_30585</name>
</gene>
<keyword evidence="3 5" id="KW-0732">Signal</keyword>